<comment type="caution">
    <text evidence="16">The sequence shown here is derived from an EMBL/GenBank/DDBJ whole genome shotgun (WGS) entry which is preliminary data.</text>
</comment>
<dbReference type="SUPFAM" id="SSF69189">
    <property type="entry name" value="Penicillin-binding protein associated domain"/>
    <property type="match status" value="1"/>
</dbReference>
<keyword evidence="5 16" id="KW-0121">Carboxypeptidase</keyword>
<keyword evidence="17" id="KW-1185">Reference proteome</keyword>
<evidence type="ECO:0000256" key="2">
    <source>
        <dbReference type="ARBA" id="ARBA00004752"/>
    </source>
</evidence>
<evidence type="ECO:0000256" key="6">
    <source>
        <dbReference type="ARBA" id="ARBA00022670"/>
    </source>
</evidence>
<dbReference type="EMBL" id="JACOPG010000001">
    <property type="protein sequence ID" value="MBC5685231.1"/>
    <property type="molecule type" value="Genomic_DNA"/>
</dbReference>
<evidence type="ECO:0000259" key="15">
    <source>
        <dbReference type="SMART" id="SM00936"/>
    </source>
</evidence>
<evidence type="ECO:0000313" key="16">
    <source>
        <dbReference type="EMBL" id="MBC5685231.1"/>
    </source>
</evidence>
<protein>
    <recommendedName>
        <fullName evidence="4">serine-type D-Ala-D-Ala carboxypeptidase</fullName>
        <ecNumber evidence="4">3.4.16.4</ecNumber>
    </recommendedName>
</protein>
<keyword evidence="9" id="KW-0133">Cell shape</keyword>
<proteinExistence type="inferred from homology"/>
<dbReference type="PANTHER" id="PTHR21581:SF6">
    <property type="entry name" value="TRAFFICKING PROTEIN PARTICLE COMPLEX SUBUNIT 12"/>
    <property type="match status" value="1"/>
</dbReference>
<dbReference type="InterPro" id="IPR037167">
    <property type="entry name" value="Peptidase_S11_C_sf"/>
</dbReference>
<evidence type="ECO:0000256" key="9">
    <source>
        <dbReference type="ARBA" id="ARBA00022960"/>
    </source>
</evidence>
<dbReference type="PRINTS" id="PR00725">
    <property type="entry name" value="DADACBPTASE1"/>
</dbReference>
<dbReference type="GO" id="GO:0004180">
    <property type="term" value="F:carboxypeptidase activity"/>
    <property type="evidence" value="ECO:0007669"/>
    <property type="project" value="UniProtKB-KW"/>
</dbReference>
<organism evidence="16 17">
    <name type="scientific">Roseburia lenta</name>
    <dbReference type="NCBI Taxonomy" id="2763061"/>
    <lineage>
        <taxon>Bacteria</taxon>
        <taxon>Bacillati</taxon>
        <taxon>Bacillota</taxon>
        <taxon>Clostridia</taxon>
        <taxon>Lachnospirales</taxon>
        <taxon>Lachnospiraceae</taxon>
        <taxon>Roseburia</taxon>
    </lineage>
</organism>
<dbReference type="InterPro" id="IPR001967">
    <property type="entry name" value="Peptidase_S11_N"/>
</dbReference>
<evidence type="ECO:0000256" key="1">
    <source>
        <dbReference type="ARBA" id="ARBA00003217"/>
    </source>
</evidence>
<keyword evidence="7 14" id="KW-0732">Signal</keyword>
<dbReference type="InterPro" id="IPR012338">
    <property type="entry name" value="Beta-lactam/transpept-like"/>
</dbReference>
<evidence type="ECO:0000256" key="14">
    <source>
        <dbReference type="SAM" id="SignalP"/>
    </source>
</evidence>
<comment type="similarity">
    <text evidence="3 13">Belongs to the peptidase S11 family.</text>
</comment>
<comment type="pathway">
    <text evidence="2">Cell wall biogenesis; peptidoglycan biosynthesis.</text>
</comment>
<comment type="catalytic activity">
    <reaction evidence="12">
        <text>Preferential cleavage: (Ac)2-L-Lys-D-Ala-|-D-Ala. Also transpeptidation of peptidyl-alanyl moieties that are N-acyl substituents of D-alanine.</text>
        <dbReference type="EC" id="3.4.16.4"/>
    </reaction>
</comment>
<evidence type="ECO:0000256" key="3">
    <source>
        <dbReference type="ARBA" id="ARBA00007164"/>
    </source>
</evidence>
<dbReference type="PANTHER" id="PTHR21581">
    <property type="entry name" value="D-ALANYL-D-ALANINE CARBOXYPEPTIDASE"/>
    <property type="match status" value="1"/>
</dbReference>
<keyword evidence="6" id="KW-0645">Protease</keyword>
<dbReference type="Proteomes" id="UP000643810">
    <property type="component" value="Unassembled WGS sequence"/>
</dbReference>
<reference evidence="16 17" key="1">
    <citation type="submission" date="2020-08" db="EMBL/GenBank/DDBJ databases">
        <title>Genome public.</title>
        <authorList>
            <person name="Liu C."/>
            <person name="Sun Q."/>
        </authorList>
    </citation>
    <scope>NUCLEOTIDE SEQUENCE [LARGE SCALE GENOMIC DNA]</scope>
    <source>
        <strain evidence="16 17">NSJ-9</strain>
    </source>
</reference>
<evidence type="ECO:0000313" key="17">
    <source>
        <dbReference type="Proteomes" id="UP000643810"/>
    </source>
</evidence>
<evidence type="ECO:0000256" key="10">
    <source>
        <dbReference type="ARBA" id="ARBA00022984"/>
    </source>
</evidence>
<dbReference type="Gene3D" id="2.60.410.10">
    <property type="entry name" value="D-Ala-D-Ala carboxypeptidase, C-terminal domain"/>
    <property type="match status" value="1"/>
</dbReference>
<evidence type="ECO:0000256" key="5">
    <source>
        <dbReference type="ARBA" id="ARBA00022645"/>
    </source>
</evidence>
<feature type="domain" description="Peptidase S11 D-Ala-D-Ala carboxypeptidase A C-terminal" evidence="15">
    <location>
        <begin position="286"/>
        <end position="379"/>
    </location>
</feature>
<keyword evidence="8" id="KW-0378">Hydrolase</keyword>
<gene>
    <name evidence="16" type="ORF">H8R94_01150</name>
</gene>
<dbReference type="SUPFAM" id="SSF56601">
    <property type="entry name" value="beta-lactamase/transpeptidase-like"/>
    <property type="match status" value="1"/>
</dbReference>
<evidence type="ECO:0000256" key="4">
    <source>
        <dbReference type="ARBA" id="ARBA00012448"/>
    </source>
</evidence>
<name>A0ABR7GEL3_9FIRM</name>
<dbReference type="Gene3D" id="3.40.710.10">
    <property type="entry name" value="DD-peptidase/beta-lactamase superfamily"/>
    <property type="match status" value="1"/>
</dbReference>
<dbReference type="Pfam" id="PF00768">
    <property type="entry name" value="Peptidase_S11"/>
    <property type="match status" value="1"/>
</dbReference>
<dbReference type="InterPro" id="IPR015956">
    <property type="entry name" value="Peniciliin-bd_prot_C_sf"/>
</dbReference>
<sequence>MKSYKSLLCLLLSLLLLLPLFCMPALAEEADETQDTALTLSCPSAVLMEASTGCILYEKDAVARLPMASVTKVMTLLLIFEAIENGQISPETQVSVSEHAASMGGSQVFLEAGEIQTVETLIKCISIASANDAAVAMAETVAGSEEAFVALMNEKAAALSMENTHFVNCCGLDDTDHYSCAKDLALLSRQLILRFPAIYDYCQIWQEDITHTTKKGQTPFTLTNTNKLLKSYPYATGLKTGSTSLAKFCLSATASKDNIDLIAVIMAAPTSKDRIRDAQSLFAYGFANTAIYQDKTTEKILQIPVKKGVADTLHAVAKQDFSYLDQKKADLSQITSKQNLPENLTAPIKKGDTVGSIDYYLGDKQIGSIPVVAKESIAAAGYGDILQELFCYYCFVSKSVGR</sequence>
<evidence type="ECO:0000256" key="13">
    <source>
        <dbReference type="RuleBase" id="RU004016"/>
    </source>
</evidence>
<evidence type="ECO:0000256" key="8">
    <source>
        <dbReference type="ARBA" id="ARBA00022801"/>
    </source>
</evidence>
<dbReference type="Pfam" id="PF07943">
    <property type="entry name" value="PBP5_C"/>
    <property type="match status" value="1"/>
</dbReference>
<dbReference type="EC" id="3.4.16.4" evidence="4"/>
<keyword evidence="11" id="KW-0961">Cell wall biogenesis/degradation</keyword>
<keyword evidence="10" id="KW-0573">Peptidoglycan synthesis</keyword>
<feature type="signal peptide" evidence="14">
    <location>
        <begin position="1"/>
        <end position="27"/>
    </location>
</feature>
<dbReference type="SMART" id="SM00936">
    <property type="entry name" value="PBP5_C"/>
    <property type="match status" value="1"/>
</dbReference>
<dbReference type="RefSeq" id="WP_186853633.1">
    <property type="nucleotide sequence ID" value="NZ_JACOPG010000001.1"/>
</dbReference>
<comment type="function">
    <text evidence="1">Removes C-terminal D-alanyl residues from sugar-peptide cell wall precursors.</text>
</comment>
<feature type="chain" id="PRO_5046934183" description="serine-type D-Ala-D-Ala carboxypeptidase" evidence="14">
    <location>
        <begin position="28"/>
        <end position="402"/>
    </location>
</feature>
<dbReference type="InterPro" id="IPR012907">
    <property type="entry name" value="Peptidase_S11_C"/>
</dbReference>
<dbReference type="InterPro" id="IPR018044">
    <property type="entry name" value="Peptidase_S11"/>
</dbReference>
<evidence type="ECO:0000256" key="12">
    <source>
        <dbReference type="ARBA" id="ARBA00034000"/>
    </source>
</evidence>
<accession>A0ABR7GEL3</accession>
<evidence type="ECO:0000256" key="11">
    <source>
        <dbReference type="ARBA" id="ARBA00023316"/>
    </source>
</evidence>
<evidence type="ECO:0000256" key="7">
    <source>
        <dbReference type="ARBA" id="ARBA00022729"/>
    </source>
</evidence>